<dbReference type="PANTHER" id="PTHR23504:SF115">
    <property type="entry name" value="MULTIDRUG RESISTANCE PROTEIN 2"/>
    <property type="match status" value="1"/>
</dbReference>
<evidence type="ECO:0000256" key="6">
    <source>
        <dbReference type="ARBA" id="ARBA00023136"/>
    </source>
</evidence>
<dbReference type="PRINTS" id="PR01035">
    <property type="entry name" value="TCRTETA"/>
</dbReference>
<dbReference type="PROSITE" id="PS50850">
    <property type="entry name" value="MFS"/>
    <property type="match status" value="1"/>
</dbReference>
<evidence type="ECO:0000313" key="10">
    <source>
        <dbReference type="Proteomes" id="UP000640930"/>
    </source>
</evidence>
<keyword evidence="3" id="KW-0813">Transport</keyword>
<accession>A0ABR8XD45</accession>
<feature type="domain" description="Major facilitator superfamily (MFS) profile" evidence="8">
    <location>
        <begin position="1"/>
        <end position="375"/>
    </location>
</feature>
<dbReference type="PANTHER" id="PTHR23504">
    <property type="entry name" value="MAJOR FACILITATOR SUPERFAMILY DOMAIN-CONTAINING PROTEIN 10"/>
    <property type="match status" value="1"/>
</dbReference>
<feature type="transmembrane region" description="Helical" evidence="7">
    <location>
        <begin position="91"/>
        <end position="109"/>
    </location>
</feature>
<dbReference type="Gene3D" id="1.20.1250.20">
    <property type="entry name" value="MFS general substrate transporter like domains"/>
    <property type="match status" value="1"/>
</dbReference>
<evidence type="ECO:0000256" key="1">
    <source>
        <dbReference type="ARBA" id="ARBA00004651"/>
    </source>
</evidence>
<dbReference type="CDD" id="cd17325">
    <property type="entry name" value="MFS_MdtG_SLC18_like"/>
    <property type="match status" value="1"/>
</dbReference>
<feature type="transmembrane region" description="Helical" evidence="7">
    <location>
        <begin position="121"/>
        <end position="145"/>
    </location>
</feature>
<evidence type="ECO:0000256" key="7">
    <source>
        <dbReference type="SAM" id="Phobius"/>
    </source>
</evidence>
<keyword evidence="5 7" id="KW-1133">Transmembrane helix</keyword>
<dbReference type="EMBL" id="JACSQA010000015">
    <property type="protein sequence ID" value="MBD8027135.1"/>
    <property type="molecule type" value="Genomic_DNA"/>
</dbReference>
<sequence>MFCMFITMGGLGIIVPVMPAYLEMFDAGGKIYGLLIATFSFAQFILSPFIGELSDKYGRKNFIIIGLIFFGCALILFGLANSLWLLFVSRLISGIGAAFVMPTILAYVGDVTPLEERGKGMSLIGAAVSLGFTIGPSIGGGLSGITLEFPFYFAGSIALVAAAISYFVLPTVEQKINIPVANRKENTFKQVISSFKVPYFVFLIVVFTFSFGIANYQATMSLYLDDKFQYTPFLISIIFTVGGLVGVLLQLFWMDKLFLRFGEMKIILFHLVLAAITLVLLIYVNGFFIILTVASLNTIAATFIRPAVNTAISKMAGDEQGFAAGMNNAYMSLGNMVGPICAGILYDWKIDSPYLFGAFVLFSCFILTYFWSMKKSAHQKLQSLNP</sequence>
<dbReference type="InterPro" id="IPR011701">
    <property type="entry name" value="MFS"/>
</dbReference>
<dbReference type="PROSITE" id="PS00216">
    <property type="entry name" value="SUGAR_TRANSPORT_1"/>
    <property type="match status" value="1"/>
</dbReference>
<feature type="transmembrane region" description="Helical" evidence="7">
    <location>
        <begin position="62"/>
        <end position="85"/>
    </location>
</feature>
<keyword evidence="10" id="KW-1185">Reference proteome</keyword>
<comment type="caution">
    <text evidence="9">The sequence shown here is derived from an EMBL/GenBank/DDBJ whole genome shotgun (WGS) entry which is preliminary data.</text>
</comment>
<feature type="transmembrane region" description="Helical" evidence="7">
    <location>
        <begin position="197"/>
        <end position="218"/>
    </location>
</feature>
<feature type="transmembrane region" description="Helical" evidence="7">
    <location>
        <begin position="289"/>
        <end position="308"/>
    </location>
</feature>
<organism evidence="9 10">
    <name type="scientific">Ureibacillus galli</name>
    <dbReference type="NCBI Taxonomy" id="2762222"/>
    <lineage>
        <taxon>Bacteria</taxon>
        <taxon>Bacillati</taxon>
        <taxon>Bacillota</taxon>
        <taxon>Bacilli</taxon>
        <taxon>Bacillales</taxon>
        <taxon>Caryophanaceae</taxon>
        <taxon>Ureibacillus</taxon>
    </lineage>
</organism>
<dbReference type="InterPro" id="IPR005829">
    <property type="entry name" value="Sugar_transporter_CS"/>
</dbReference>
<reference evidence="9 10" key="1">
    <citation type="submission" date="2020-08" db="EMBL/GenBank/DDBJ databases">
        <title>A Genomic Blueprint of the Chicken Gut Microbiome.</title>
        <authorList>
            <person name="Gilroy R."/>
            <person name="Ravi A."/>
            <person name="Getino M."/>
            <person name="Pursley I."/>
            <person name="Horton D.L."/>
            <person name="Alikhan N.-F."/>
            <person name="Baker D."/>
            <person name="Gharbi K."/>
            <person name="Hall N."/>
            <person name="Watson M."/>
            <person name="Adriaenssens E.M."/>
            <person name="Foster-Nyarko E."/>
            <person name="Jarju S."/>
            <person name="Secka A."/>
            <person name="Antonio M."/>
            <person name="Oren A."/>
            <person name="Chaudhuri R."/>
            <person name="La Ragione R.M."/>
            <person name="Hildebrand F."/>
            <person name="Pallen M.J."/>
        </authorList>
    </citation>
    <scope>NUCLEOTIDE SEQUENCE [LARGE SCALE GENOMIC DNA]</scope>
    <source>
        <strain evidence="9 10">Re31</strain>
    </source>
</reference>
<evidence type="ECO:0000259" key="8">
    <source>
        <dbReference type="PROSITE" id="PS50850"/>
    </source>
</evidence>
<dbReference type="Proteomes" id="UP000640930">
    <property type="component" value="Unassembled WGS sequence"/>
</dbReference>
<comment type="subcellular location">
    <subcellularLocation>
        <location evidence="1">Cell membrane</location>
        <topology evidence="1">Multi-pass membrane protein</topology>
    </subcellularLocation>
</comment>
<feature type="transmembrane region" description="Helical" evidence="7">
    <location>
        <begin position="151"/>
        <end position="169"/>
    </location>
</feature>
<evidence type="ECO:0000256" key="5">
    <source>
        <dbReference type="ARBA" id="ARBA00022989"/>
    </source>
</evidence>
<name>A0ABR8XD45_9BACL</name>
<feature type="transmembrane region" description="Helical" evidence="7">
    <location>
        <begin position="354"/>
        <end position="372"/>
    </location>
</feature>
<feature type="transmembrane region" description="Helical" evidence="7">
    <location>
        <begin position="230"/>
        <end position="254"/>
    </location>
</feature>
<keyword evidence="6 7" id="KW-0472">Membrane</keyword>
<evidence type="ECO:0000256" key="3">
    <source>
        <dbReference type="ARBA" id="ARBA00022448"/>
    </source>
</evidence>
<dbReference type="InterPro" id="IPR020846">
    <property type="entry name" value="MFS_dom"/>
</dbReference>
<evidence type="ECO:0000313" key="9">
    <source>
        <dbReference type="EMBL" id="MBD8027135.1"/>
    </source>
</evidence>
<feature type="transmembrane region" description="Helical" evidence="7">
    <location>
        <begin position="29"/>
        <end position="50"/>
    </location>
</feature>
<dbReference type="InterPro" id="IPR001958">
    <property type="entry name" value="Tet-R_TetA/multi-R_MdtG-like"/>
</dbReference>
<protein>
    <submittedName>
        <fullName evidence="9">MFS transporter</fullName>
    </submittedName>
</protein>
<comment type="similarity">
    <text evidence="2">Belongs to the major facilitator superfamily. TCR/Tet family.</text>
</comment>
<dbReference type="InterPro" id="IPR036259">
    <property type="entry name" value="MFS_trans_sf"/>
</dbReference>
<feature type="transmembrane region" description="Helical" evidence="7">
    <location>
        <begin position="266"/>
        <end position="283"/>
    </location>
</feature>
<keyword evidence="4 7" id="KW-0812">Transmembrane</keyword>
<proteinExistence type="inferred from homology"/>
<dbReference type="SUPFAM" id="SSF103473">
    <property type="entry name" value="MFS general substrate transporter"/>
    <property type="match status" value="1"/>
</dbReference>
<evidence type="ECO:0000256" key="4">
    <source>
        <dbReference type="ARBA" id="ARBA00022692"/>
    </source>
</evidence>
<dbReference type="Pfam" id="PF07690">
    <property type="entry name" value="MFS_1"/>
    <property type="match status" value="1"/>
</dbReference>
<evidence type="ECO:0000256" key="2">
    <source>
        <dbReference type="ARBA" id="ARBA00007520"/>
    </source>
</evidence>
<gene>
    <name evidence="9" type="ORF">H9636_10765</name>
</gene>
<feature type="transmembrane region" description="Helical" evidence="7">
    <location>
        <begin position="329"/>
        <end position="348"/>
    </location>
</feature>